<reference evidence="2 3" key="1">
    <citation type="journal article" date="2014" name="Int. J. Syst. Evol. Microbiol.">
        <title>Complete genome sequence of Corynebacterium casei LMG S-19264T (=DSM 44701T), isolated from a smear-ripened cheese.</title>
        <authorList>
            <consortium name="US DOE Joint Genome Institute (JGI-PGF)"/>
            <person name="Walter F."/>
            <person name="Albersmeier A."/>
            <person name="Kalinowski J."/>
            <person name="Ruckert C."/>
        </authorList>
    </citation>
    <scope>NUCLEOTIDE SEQUENCE [LARGE SCALE GENOMIC DNA]</scope>
    <source>
        <strain evidence="2 3">CGMCC 1.15358</strain>
    </source>
</reference>
<name>A0A917DDP6_9SPHN</name>
<dbReference type="Proteomes" id="UP000598997">
    <property type="component" value="Unassembled WGS sequence"/>
</dbReference>
<dbReference type="SUPFAM" id="SSF53187">
    <property type="entry name" value="Zn-dependent exopeptidases"/>
    <property type="match status" value="1"/>
</dbReference>
<keyword evidence="3" id="KW-1185">Reference proteome</keyword>
<dbReference type="InterPro" id="IPR007709">
    <property type="entry name" value="N-FG_amidohydro"/>
</dbReference>
<evidence type="ECO:0000256" key="1">
    <source>
        <dbReference type="SAM" id="MobiDB-lite"/>
    </source>
</evidence>
<sequence length="328" mass="35452">MVSLTAMNKPRSNPHDAMPMKGVVSGGSIPGTSRAAFTLSHADSVLPVLIAVPHAGRAYPPDLVEKMRDPIEAQRRLEDRFVDLVAREAAAACSTSLLVAHAPRAMLDLNRDPHDLDLSMFTASEADKAAMRRKMPRGPGQSSRSMRGLGLFPRRLPGVGELWRGPMVPQDANRRVAAIHAPYHDALGKTLAQMQEIWGEVLLLDLHSMPDLPARLSGSPPPTHVIGDRFGASCRRDLVATAIDTLDRSGIEVAYNRPYAGGYVLDRHGDPRKGVHAIQLEIARGEYLDAQTQPDKARVSIQAGFVAEVVRACGAVLAGRADWPLAAE</sequence>
<protein>
    <submittedName>
        <fullName evidence="2">N-formylglutamate amidohydrolase</fullName>
    </submittedName>
</protein>
<feature type="region of interest" description="Disordered" evidence="1">
    <location>
        <begin position="1"/>
        <end position="20"/>
    </location>
</feature>
<dbReference type="Gene3D" id="3.40.630.40">
    <property type="entry name" value="Zn-dependent exopeptidases"/>
    <property type="match status" value="1"/>
</dbReference>
<gene>
    <name evidence="2" type="ORF">GCM10010989_02160</name>
</gene>
<dbReference type="AlphaFoldDB" id="A0A917DDP6"/>
<proteinExistence type="predicted"/>
<evidence type="ECO:0000313" key="2">
    <source>
        <dbReference type="EMBL" id="GGD31698.1"/>
    </source>
</evidence>
<evidence type="ECO:0000313" key="3">
    <source>
        <dbReference type="Proteomes" id="UP000598997"/>
    </source>
</evidence>
<dbReference type="EMBL" id="BMIO01000001">
    <property type="protein sequence ID" value="GGD31698.1"/>
    <property type="molecule type" value="Genomic_DNA"/>
</dbReference>
<organism evidence="2 3">
    <name type="scientific">Croceicoccus pelagius</name>
    <dbReference type="NCBI Taxonomy" id="1703341"/>
    <lineage>
        <taxon>Bacteria</taxon>
        <taxon>Pseudomonadati</taxon>
        <taxon>Pseudomonadota</taxon>
        <taxon>Alphaproteobacteria</taxon>
        <taxon>Sphingomonadales</taxon>
        <taxon>Erythrobacteraceae</taxon>
        <taxon>Croceicoccus</taxon>
    </lineage>
</organism>
<feature type="region of interest" description="Disordered" evidence="1">
    <location>
        <begin position="129"/>
        <end position="150"/>
    </location>
</feature>
<dbReference type="Pfam" id="PF05013">
    <property type="entry name" value="FGase"/>
    <property type="match status" value="1"/>
</dbReference>
<comment type="caution">
    <text evidence="2">The sequence shown here is derived from an EMBL/GenBank/DDBJ whole genome shotgun (WGS) entry which is preliminary data.</text>
</comment>
<accession>A0A917DDP6</accession>